<feature type="chain" id="PRO_5014950374" evidence="1">
    <location>
        <begin position="27"/>
        <end position="141"/>
    </location>
</feature>
<dbReference type="OrthoDB" id="8926620at2"/>
<organism evidence="2 3">
    <name type="scientific">Cupriavidus pauculus</name>
    <dbReference type="NCBI Taxonomy" id="82633"/>
    <lineage>
        <taxon>Bacteria</taxon>
        <taxon>Pseudomonadati</taxon>
        <taxon>Pseudomonadota</taxon>
        <taxon>Betaproteobacteria</taxon>
        <taxon>Burkholderiales</taxon>
        <taxon>Burkholderiaceae</taxon>
        <taxon>Cupriavidus</taxon>
    </lineage>
</organism>
<keyword evidence="1" id="KW-0732">Signal</keyword>
<dbReference type="AlphaFoldDB" id="A0A2N5CJJ1"/>
<sequence>MLKLLSRSSHIACAAVVLLSAVPAMAQTVQTTSQTTGQVTTQVTNLAVAGTPVRVIPDDAPMARLELARPTATEPLQAKLDGKVHGVAPGLRIFSTDTMLMNPNTVAGKKLNVRYKLDLYGQLLTAWVLTDAETKAWKATH</sequence>
<feature type="signal peptide" evidence="1">
    <location>
        <begin position="1"/>
        <end position="26"/>
    </location>
</feature>
<evidence type="ECO:0000313" key="2">
    <source>
        <dbReference type="EMBL" id="PLQ02357.1"/>
    </source>
</evidence>
<comment type="caution">
    <text evidence="2">The sequence shown here is derived from an EMBL/GenBank/DDBJ whole genome shotgun (WGS) entry which is preliminary data.</text>
</comment>
<evidence type="ECO:0000256" key="1">
    <source>
        <dbReference type="SAM" id="SignalP"/>
    </source>
</evidence>
<accession>A0A2N5CJJ1</accession>
<evidence type="ECO:0000313" key="3">
    <source>
        <dbReference type="Proteomes" id="UP000234341"/>
    </source>
</evidence>
<name>A0A2N5CJJ1_9BURK</name>
<gene>
    <name evidence="2" type="ORF">CYJ10_03420</name>
</gene>
<protein>
    <submittedName>
        <fullName evidence="2">Uncharacterized protein</fullName>
    </submittedName>
</protein>
<proteinExistence type="predicted"/>
<dbReference type="Proteomes" id="UP000234341">
    <property type="component" value="Unassembled WGS sequence"/>
</dbReference>
<reference evidence="2 3" key="1">
    <citation type="submission" date="2017-12" db="EMBL/GenBank/DDBJ databases">
        <title>Genome sequence of the active heterotrophic nitrifier-denitrifier, Cupriavidus pauculus UM1.</title>
        <authorList>
            <person name="Putonti C."/>
            <person name="Castignetti D."/>
        </authorList>
    </citation>
    <scope>NUCLEOTIDE SEQUENCE [LARGE SCALE GENOMIC DNA]</scope>
    <source>
        <strain evidence="2 3">UM1</strain>
    </source>
</reference>
<dbReference type="RefSeq" id="WP_101680130.1">
    <property type="nucleotide sequence ID" value="NZ_PJRP01000001.1"/>
</dbReference>
<dbReference type="EMBL" id="PJRP01000001">
    <property type="protein sequence ID" value="PLQ02357.1"/>
    <property type="molecule type" value="Genomic_DNA"/>
</dbReference>